<evidence type="ECO:0000259" key="8">
    <source>
        <dbReference type="Pfam" id="PF08016"/>
    </source>
</evidence>
<gene>
    <name evidence="10" type="ORF">GUITHDRAFT_144583</name>
</gene>
<dbReference type="InterPro" id="IPR013122">
    <property type="entry name" value="PKD1_2_channel"/>
</dbReference>
<evidence type="ECO:0000256" key="6">
    <source>
        <dbReference type="SAM" id="MobiDB-lite"/>
    </source>
</evidence>
<name>L1INM2_GUITC</name>
<dbReference type="InterPro" id="IPR046791">
    <property type="entry name" value="Polycystin_dom"/>
</dbReference>
<reference evidence="11" key="3">
    <citation type="submission" date="2015-06" db="UniProtKB">
        <authorList>
            <consortium name="EnsemblProtists"/>
        </authorList>
    </citation>
    <scope>IDENTIFICATION</scope>
</reference>
<dbReference type="EMBL" id="JH993053">
    <property type="protein sequence ID" value="EKX37886.1"/>
    <property type="molecule type" value="Genomic_DNA"/>
</dbReference>
<feature type="region of interest" description="Disordered" evidence="6">
    <location>
        <begin position="250"/>
        <end position="291"/>
    </location>
</feature>
<reference evidence="10 12" key="1">
    <citation type="journal article" date="2012" name="Nature">
        <title>Algal genomes reveal evolutionary mosaicism and the fate of nucleomorphs.</title>
        <authorList>
            <consortium name="DOE Joint Genome Institute"/>
            <person name="Curtis B.A."/>
            <person name="Tanifuji G."/>
            <person name="Burki F."/>
            <person name="Gruber A."/>
            <person name="Irimia M."/>
            <person name="Maruyama S."/>
            <person name="Arias M.C."/>
            <person name="Ball S.G."/>
            <person name="Gile G.H."/>
            <person name="Hirakawa Y."/>
            <person name="Hopkins J.F."/>
            <person name="Kuo A."/>
            <person name="Rensing S.A."/>
            <person name="Schmutz J."/>
            <person name="Symeonidi A."/>
            <person name="Elias M."/>
            <person name="Eveleigh R.J."/>
            <person name="Herman E.K."/>
            <person name="Klute M.J."/>
            <person name="Nakayama T."/>
            <person name="Obornik M."/>
            <person name="Reyes-Prieto A."/>
            <person name="Armbrust E.V."/>
            <person name="Aves S.J."/>
            <person name="Beiko R.G."/>
            <person name="Coutinho P."/>
            <person name="Dacks J.B."/>
            <person name="Durnford D.G."/>
            <person name="Fast N.M."/>
            <person name="Green B.R."/>
            <person name="Grisdale C.J."/>
            <person name="Hempel F."/>
            <person name="Henrissat B."/>
            <person name="Hoppner M.P."/>
            <person name="Ishida K."/>
            <person name="Kim E."/>
            <person name="Koreny L."/>
            <person name="Kroth P.G."/>
            <person name="Liu Y."/>
            <person name="Malik S.B."/>
            <person name="Maier U.G."/>
            <person name="McRose D."/>
            <person name="Mock T."/>
            <person name="Neilson J.A."/>
            <person name="Onodera N.T."/>
            <person name="Poole A.M."/>
            <person name="Pritham E.J."/>
            <person name="Richards T.A."/>
            <person name="Rocap G."/>
            <person name="Roy S.W."/>
            <person name="Sarai C."/>
            <person name="Schaack S."/>
            <person name="Shirato S."/>
            <person name="Slamovits C.H."/>
            <person name="Spencer D.F."/>
            <person name="Suzuki S."/>
            <person name="Worden A.Z."/>
            <person name="Zauner S."/>
            <person name="Barry K."/>
            <person name="Bell C."/>
            <person name="Bharti A.K."/>
            <person name="Crow J.A."/>
            <person name="Grimwood J."/>
            <person name="Kramer R."/>
            <person name="Lindquist E."/>
            <person name="Lucas S."/>
            <person name="Salamov A."/>
            <person name="McFadden G.I."/>
            <person name="Lane C.E."/>
            <person name="Keeling P.J."/>
            <person name="Gray M.W."/>
            <person name="Grigoriev I.V."/>
            <person name="Archibald J.M."/>
        </authorList>
    </citation>
    <scope>NUCLEOTIDE SEQUENCE</scope>
    <source>
        <strain evidence="10 12">CCMP2712</strain>
    </source>
</reference>
<feature type="transmembrane region" description="Helical" evidence="7">
    <location>
        <begin position="587"/>
        <end position="607"/>
    </location>
</feature>
<comment type="subcellular location">
    <subcellularLocation>
        <location evidence="1">Membrane</location>
        <topology evidence="1">Multi-pass membrane protein</topology>
    </subcellularLocation>
</comment>
<evidence type="ECO:0000256" key="4">
    <source>
        <dbReference type="ARBA" id="ARBA00022989"/>
    </source>
</evidence>
<evidence type="ECO:0000256" key="1">
    <source>
        <dbReference type="ARBA" id="ARBA00004141"/>
    </source>
</evidence>
<feature type="domain" description="Polycystin" evidence="9">
    <location>
        <begin position="365"/>
        <end position="572"/>
    </location>
</feature>
<evidence type="ECO:0000313" key="12">
    <source>
        <dbReference type="Proteomes" id="UP000011087"/>
    </source>
</evidence>
<keyword evidence="5 7" id="KW-0472">Membrane</keyword>
<keyword evidence="3 7" id="KW-0812">Transmembrane</keyword>
<feature type="domain" description="Polycystin cation channel PKD1/PKD2" evidence="8">
    <location>
        <begin position="582"/>
        <end position="802"/>
    </location>
</feature>
<comment type="similarity">
    <text evidence="2">Belongs to the polycystin family.</text>
</comment>
<keyword evidence="12" id="KW-1185">Reference proteome</keyword>
<dbReference type="OrthoDB" id="444119at2759"/>
<feature type="region of interest" description="Disordered" evidence="6">
    <location>
        <begin position="57"/>
        <end position="149"/>
    </location>
</feature>
<dbReference type="Pfam" id="PF08016">
    <property type="entry name" value="PKD_channel"/>
    <property type="match status" value="1"/>
</dbReference>
<dbReference type="RefSeq" id="XP_005824866.1">
    <property type="nucleotide sequence ID" value="XM_005824809.1"/>
</dbReference>
<protein>
    <submittedName>
        <fullName evidence="10 11">Uncharacterized protein</fullName>
    </submittedName>
</protein>
<feature type="compositionally biased region" description="Basic and acidic residues" evidence="6">
    <location>
        <begin position="250"/>
        <end position="282"/>
    </location>
</feature>
<dbReference type="Proteomes" id="UP000011087">
    <property type="component" value="Unassembled WGS sequence"/>
</dbReference>
<feature type="transmembrane region" description="Helical" evidence="7">
    <location>
        <begin position="707"/>
        <end position="733"/>
    </location>
</feature>
<evidence type="ECO:0000259" key="9">
    <source>
        <dbReference type="Pfam" id="PF20519"/>
    </source>
</evidence>
<evidence type="ECO:0000256" key="7">
    <source>
        <dbReference type="SAM" id="Phobius"/>
    </source>
</evidence>
<accession>L1INM2</accession>
<keyword evidence="4 7" id="KW-1133">Transmembrane helix</keyword>
<dbReference type="eggNOG" id="KOG3599">
    <property type="taxonomic scope" value="Eukaryota"/>
</dbReference>
<dbReference type="PANTHER" id="PTHR10877">
    <property type="entry name" value="POLYCYSTIN FAMILY MEMBER"/>
    <property type="match status" value="1"/>
</dbReference>
<evidence type="ECO:0000313" key="11">
    <source>
        <dbReference type="EnsemblProtists" id="EKX37886"/>
    </source>
</evidence>
<sequence>MADMLSLGDQTLSNARNALDDWNFDLARSFRESASKYFREAGVDKSSELDALLQVPHRNDPQDVVTGGETAAARLEQEEAQQVEREVPRDDERDEGTEDMQIEDSEGLPLKSEAMNLEEETWEGNSDMTGDPPSPPEYASESDTESRDFDLEAQPTEAAQNVGGIYVEGNAGDVNKHFADEDLELLRELEERKLMALKAIEASQAHVLLHKSVVTQSSQRLSAPDPPVQEQHSRAARLYPEAEEATLIQEEKQAAAAHSAKERKEDKGAGDEGAGDSERSGESEDTNDSLDFEPRRADFLSFVDDAVVYYRTRKRERYGKLGEMCWYIVFISIATSLLLVSQSSLVGQMHATQVKMWLNKSIESVTTVEQVLPYLKNILIDRHYVATNIAGNLVADAGMFGMSPHLSSRGSMLGNNIVVGLLELRQWRAPEQYCKTPTLLGNNFKRCFPELDPQHRDIRSNPPGTSWPVDDDLRSPAWSFFQLPEFATPIYSSFDRSYEQGSYIAVLPDAPLEAEKLFADLIKYRWLDGNATRAVQLEFSTYNPNVNIWSACSVLFEQSFEGRLIRTIFVRNADICPSCSNISQDSYVLTIVLLVLVILYTLLQLVFLQREGIGYFFRWHNLVSCVNLVIFYVVIAVQVWVKSDADQTLLGSQSRVTTQIPGYVYWLVQTSYWNSFNALLLWVKLLKFCDSTSYKAETLVVTFFRCLAPFLALACCYSIAYGGFVLAFTLILGPDDLRFYSYMRTARTQFSMLSGSGPHFKDIPAVDGANDFGLISIIGVVYQLGMKIFGLGFFVGIILYTYQQQ</sequence>
<dbReference type="KEGG" id="gtt:GUITHDRAFT_144583"/>
<dbReference type="EnsemblProtists" id="EKX37886">
    <property type="protein sequence ID" value="EKX37886"/>
    <property type="gene ID" value="GUITHDRAFT_144583"/>
</dbReference>
<feature type="compositionally biased region" description="Acidic residues" evidence="6">
    <location>
        <begin position="92"/>
        <end position="106"/>
    </location>
</feature>
<dbReference type="InterPro" id="IPR051223">
    <property type="entry name" value="Polycystin"/>
</dbReference>
<dbReference type="AlphaFoldDB" id="L1INM2"/>
<dbReference type="PaxDb" id="55529-EKX37886"/>
<evidence type="ECO:0000256" key="3">
    <source>
        <dbReference type="ARBA" id="ARBA00022692"/>
    </source>
</evidence>
<dbReference type="PANTHER" id="PTHR10877:SF183">
    <property type="entry name" value="AT14535P-RELATED"/>
    <property type="match status" value="1"/>
</dbReference>
<feature type="compositionally biased region" description="Basic and acidic residues" evidence="6">
    <location>
        <begin position="82"/>
        <end position="91"/>
    </location>
</feature>
<organism evidence="10">
    <name type="scientific">Guillardia theta (strain CCMP2712)</name>
    <name type="common">Cryptophyte</name>
    <dbReference type="NCBI Taxonomy" id="905079"/>
    <lineage>
        <taxon>Eukaryota</taxon>
        <taxon>Cryptophyceae</taxon>
        <taxon>Pyrenomonadales</taxon>
        <taxon>Geminigeraceae</taxon>
        <taxon>Guillardia</taxon>
    </lineage>
</organism>
<reference evidence="12" key="2">
    <citation type="submission" date="2012-11" db="EMBL/GenBank/DDBJ databases">
        <authorList>
            <person name="Kuo A."/>
            <person name="Curtis B.A."/>
            <person name="Tanifuji G."/>
            <person name="Burki F."/>
            <person name="Gruber A."/>
            <person name="Irimia M."/>
            <person name="Maruyama S."/>
            <person name="Arias M.C."/>
            <person name="Ball S.G."/>
            <person name="Gile G.H."/>
            <person name="Hirakawa Y."/>
            <person name="Hopkins J.F."/>
            <person name="Rensing S.A."/>
            <person name="Schmutz J."/>
            <person name="Symeonidi A."/>
            <person name="Elias M."/>
            <person name="Eveleigh R.J."/>
            <person name="Herman E.K."/>
            <person name="Klute M.J."/>
            <person name="Nakayama T."/>
            <person name="Obornik M."/>
            <person name="Reyes-Prieto A."/>
            <person name="Armbrust E.V."/>
            <person name="Aves S.J."/>
            <person name="Beiko R.G."/>
            <person name="Coutinho P."/>
            <person name="Dacks J.B."/>
            <person name="Durnford D.G."/>
            <person name="Fast N.M."/>
            <person name="Green B.R."/>
            <person name="Grisdale C."/>
            <person name="Hempe F."/>
            <person name="Henrissat B."/>
            <person name="Hoppner M.P."/>
            <person name="Ishida K.-I."/>
            <person name="Kim E."/>
            <person name="Koreny L."/>
            <person name="Kroth P.G."/>
            <person name="Liu Y."/>
            <person name="Malik S.-B."/>
            <person name="Maier U.G."/>
            <person name="McRose D."/>
            <person name="Mock T."/>
            <person name="Neilson J.A."/>
            <person name="Onodera N.T."/>
            <person name="Poole A.M."/>
            <person name="Pritham E.J."/>
            <person name="Richards T.A."/>
            <person name="Rocap G."/>
            <person name="Roy S.W."/>
            <person name="Sarai C."/>
            <person name="Schaack S."/>
            <person name="Shirato S."/>
            <person name="Slamovits C.H."/>
            <person name="Spencer D.F."/>
            <person name="Suzuki S."/>
            <person name="Worden A.Z."/>
            <person name="Zauner S."/>
            <person name="Barry K."/>
            <person name="Bell C."/>
            <person name="Bharti A.K."/>
            <person name="Crow J.A."/>
            <person name="Grimwood J."/>
            <person name="Kramer R."/>
            <person name="Lindquist E."/>
            <person name="Lucas S."/>
            <person name="Salamov A."/>
            <person name="McFadden G.I."/>
            <person name="Lane C.E."/>
            <person name="Keeling P.J."/>
            <person name="Gray M.W."/>
            <person name="Grigoriev I.V."/>
            <person name="Archibald J.M."/>
        </authorList>
    </citation>
    <scope>NUCLEOTIDE SEQUENCE</scope>
    <source>
        <strain evidence="12">CCMP2712</strain>
    </source>
</reference>
<feature type="transmembrane region" description="Helical" evidence="7">
    <location>
        <begin position="321"/>
        <end position="340"/>
    </location>
</feature>
<dbReference type="GeneID" id="17294649"/>
<feature type="non-terminal residue" evidence="10">
    <location>
        <position position="1"/>
    </location>
</feature>
<dbReference type="GO" id="GO:0016020">
    <property type="term" value="C:membrane"/>
    <property type="evidence" value="ECO:0007669"/>
    <property type="project" value="UniProtKB-SubCell"/>
</dbReference>
<dbReference type="Pfam" id="PF20519">
    <property type="entry name" value="Polycystin_dom"/>
    <property type="match status" value="1"/>
</dbReference>
<proteinExistence type="inferred from homology"/>
<dbReference type="HOGENOM" id="CLU_350109_0_0_1"/>
<feature type="transmembrane region" description="Helical" evidence="7">
    <location>
        <begin position="774"/>
        <end position="802"/>
    </location>
</feature>
<evidence type="ECO:0000256" key="5">
    <source>
        <dbReference type="ARBA" id="ARBA00023136"/>
    </source>
</evidence>
<evidence type="ECO:0000313" key="10">
    <source>
        <dbReference type="EMBL" id="EKX37886.1"/>
    </source>
</evidence>
<feature type="transmembrane region" description="Helical" evidence="7">
    <location>
        <begin position="619"/>
        <end position="641"/>
    </location>
</feature>
<evidence type="ECO:0000256" key="2">
    <source>
        <dbReference type="ARBA" id="ARBA00007200"/>
    </source>
</evidence>